<proteinExistence type="predicted"/>
<reference evidence="1 2" key="1">
    <citation type="journal article" date="2014" name="Genome Announc.">
        <title>Draft Genome Sequences of Three Alkaliphilic Bacillus Strains, Bacillus wakoensis JCM 9140T, Bacillus akibai JCM 9157T, and Bacillus hemicellulosilyticus JCM 9152T.</title>
        <authorList>
            <person name="Yuki M."/>
            <person name="Oshima K."/>
            <person name="Suda W."/>
            <person name="Oshida Y."/>
            <person name="Kitamura K."/>
            <person name="Iida T."/>
            <person name="Hattori M."/>
            <person name="Ohkuma M."/>
        </authorList>
    </citation>
    <scope>NUCLEOTIDE SEQUENCE [LARGE SCALE GENOMIC DNA]</scope>
    <source>
        <strain evidence="1 2">JCM 9157</strain>
    </source>
</reference>
<gene>
    <name evidence="1" type="ORF">JCM9157_71</name>
</gene>
<dbReference type="AlphaFoldDB" id="W4QP22"/>
<comment type="caution">
    <text evidence="1">The sequence shown here is derived from an EMBL/GenBank/DDBJ whole genome shotgun (WGS) entry which is preliminary data.</text>
</comment>
<organism evidence="1 2">
    <name type="scientific">Halalkalibacter akibai (strain ATCC 43226 / DSM 21942 / CIP 109018 / JCM 9157 / 1139)</name>
    <name type="common">Bacillus akibai</name>
    <dbReference type="NCBI Taxonomy" id="1236973"/>
    <lineage>
        <taxon>Bacteria</taxon>
        <taxon>Bacillati</taxon>
        <taxon>Bacillota</taxon>
        <taxon>Bacilli</taxon>
        <taxon>Bacillales</taxon>
        <taxon>Bacillaceae</taxon>
        <taxon>Halalkalibacter</taxon>
    </lineage>
</organism>
<keyword evidence="1" id="KW-0808">Transferase</keyword>
<dbReference type="eggNOG" id="COG1442">
    <property type="taxonomic scope" value="Bacteria"/>
</dbReference>
<dbReference type="Gene3D" id="3.90.550.10">
    <property type="entry name" value="Spore Coat Polysaccharide Biosynthesis Protein SpsA, Chain A"/>
    <property type="match status" value="2"/>
</dbReference>
<dbReference type="SUPFAM" id="SSF53448">
    <property type="entry name" value="Nucleotide-diphospho-sugar transferases"/>
    <property type="match status" value="2"/>
</dbReference>
<dbReference type="EMBL" id="BAUV01000001">
    <property type="protein sequence ID" value="GAE33084.1"/>
    <property type="molecule type" value="Genomic_DNA"/>
</dbReference>
<dbReference type="STRING" id="1236973.JCM9157_71"/>
<dbReference type="RefSeq" id="WP_052012854.1">
    <property type="nucleotide sequence ID" value="NZ_BAUV01000001.1"/>
</dbReference>
<protein>
    <submittedName>
        <fullName evidence="1">Glycosyltransferase</fullName>
    </submittedName>
</protein>
<accession>W4QP22</accession>
<name>W4QP22_HALA3</name>
<sequence>MDLLDKLNFSQMPFSRKARTIGNVTDNHDRYHLCVTASNDYVLRVLTLYESLEENSNRFKLWVCCMDKQAFTFFKKLNKENMVLFFVEQLETPALREVRQQRKMNEYCWTIKAPLIHHLLTTYHLDSVLYCDGDLFFFSDPKEIFDDWGKASVYLTTQRDLDWVEKKYGKFQAGMIGFRNDKNGLQSVKWWMKRCEEWCSLDPDEKRFGDQKYLDSLPELFSNIKISTHLGINAAPWNCVYNNNYQIEKKDGTVYVNNDKLTAYHFACFSILNEDEFELWSLNHIKIKRAIKKNIYEPYIEKIRNTIQTLKNSGVNVQKYFSKTSRKEVKTFYKFTPLRRKMDETDAFYCFCTIISKEYVLKGLALYQSLQKQGDPFHLWIGCMDDDTANILEKLNLKHATLIPFHQMEDTLLKEALNDRTLTEKCWTMKPVLCSYVLRTYSELDHIVYCDADMYFFNSAQTIFDQWSTYSIFLTKQRSTDQVEYEHGIYQAGLIGFKQEPNSIKILNWWKERCIDWCYDSPYDPTRWGDQKYLTEIPRLFSNIKVIDHAGIDAAPWNLVMTGKYQVKKEEQQIFLNNTPLICYHFGSLLILNSNKYELWKLEKLPFTEETLNYIYNPYLQQLQENHRKVSKVDHRTQYFSSVPTNYSPKNIYHLKGAGT</sequence>
<keyword evidence="2" id="KW-1185">Reference proteome</keyword>
<evidence type="ECO:0000313" key="2">
    <source>
        <dbReference type="Proteomes" id="UP000018896"/>
    </source>
</evidence>
<dbReference type="OrthoDB" id="186344at2"/>
<dbReference type="GO" id="GO:0016740">
    <property type="term" value="F:transferase activity"/>
    <property type="evidence" value="ECO:0007669"/>
    <property type="project" value="UniProtKB-KW"/>
</dbReference>
<dbReference type="Proteomes" id="UP000018896">
    <property type="component" value="Unassembled WGS sequence"/>
</dbReference>
<evidence type="ECO:0000313" key="1">
    <source>
        <dbReference type="EMBL" id="GAE33084.1"/>
    </source>
</evidence>
<dbReference type="InterPro" id="IPR029044">
    <property type="entry name" value="Nucleotide-diphossugar_trans"/>
</dbReference>